<dbReference type="AlphaFoldDB" id="A0A554VCZ7"/>
<accession>A0A554VCZ7</accession>
<dbReference type="EMBL" id="VLNR01000075">
    <property type="protein sequence ID" value="TSE04697.1"/>
    <property type="molecule type" value="Genomic_DNA"/>
</dbReference>
<organism evidence="1 2">
    <name type="scientific">Aquimarina algiphila</name>
    <dbReference type="NCBI Taxonomy" id="2047982"/>
    <lineage>
        <taxon>Bacteria</taxon>
        <taxon>Pseudomonadati</taxon>
        <taxon>Bacteroidota</taxon>
        <taxon>Flavobacteriia</taxon>
        <taxon>Flavobacteriales</taxon>
        <taxon>Flavobacteriaceae</taxon>
        <taxon>Aquimarina</taxon>
    </lineage>
</organism>
<evidence type="ECO:0008006" key="3">
    <source>
        <dbReference type="Google" id="ProtNLM"/>
    </source>
</evidence>
<protein>
    <recommendedName>
        <fullName evidence="3">PcfJ-like protein</fullName>
    </recommendedName>
</protein>
<dbReference type="Pfam" id="PF14284">
    <property type="entry name" value="PcfJ"/>
    <property type="match status" value="1"/>
</dbReference>
<sequence length="431" mass="51487">MGTYKRRHLSKKNRIDEIKKASEREIRLQEALKNHKRVRRIPFEIIIEDLYANGASDHQGIVPFTSHYHVYFKNLSRRRYMMRRTRFKELLLFLYKNKCYRLLQEQRYINVVFNMAWYTNHFESDYRTWKRKSHNSDKQILSLLEHCFEKYEVPKFLYSTWFTSDKKQISWFIELTNGGSIRSLKLPIQLTKKGAHFFRTAPDDYNVFMALRWAQSLSYGADEVFADYIANTFLSRNHFENEFFWDKVIQFMSKQTMLDLQKTGELLDYLYHCIDEDDSYVIKGRTITSLMRASDQWHIEINRTSKQGKDLIWEASSISPLTVVEGKEEKRVTYRLSELRSTKELRIEGRRMNHCVVSYASSCYRKRTSIFTLRKESVLNYEEILATIEVNISNRMIVQSKARFNKPISNKAKEIMGKWAVAEGLSISKWL</sequence>
<evidence type="ECO:0000313" key="1">
    <source>
        <dbReference type="EMBL" id="TSE04697.1"/>
    </source>
</evidence>
<proteinExistence type="predicted"/>
<dbReference type="Proteomes" id="UP000318833">
    <property type="component" value="Unassembled WGS sequence"/>
</dbReference>
<dbReference type="OrthoDB" id="8866982at2"/>
<comment type="caution">
    <text evidence="1">The sequence shown here is derived from an EMBL/GenBank/DDBJ whole genome shotgun (WGS) entry which is preliminary data.</text>
</comment>
<gene>
    <name evidence="1" type="ORF">FOF46_25520</name>
</gene>
<evidence type="ECO:0000313" key="2">
    <source>
        <dbReference type="Proteomes" id="UP000318833"/>
    </source>
</evidence>
<dbReference type="RefSeq" id="WP_143918413.1">
    <property type="nucleotide sequence ID" value="NZ_CANMIK010000078.1"/>
</dbReference>
<name>A0A554VCZ7_9FLAO</name>
<reference evidence="1 2" key="1">
    <citation type="submission" date="2019-07" db="EMBL/GenBank/DDBJ databases">
        <title>The draft genome sequence of Aquimarina algiphila M91.</title>
        <authorList>
            <person name="Meng X."/>
        </authorList>
    </citation>
    <scope>NUCLEOTIDE SEQUENCE [LARGE SCALE GENOMIC DNA]</scope>
    <source>
        <strain evidence="1 2">M91</strain>
    </source>
</reference>
<keyword evidence="2" id="KW-1185">Reference proteome</keyword>
<dbReference type="InterPro" id="IPR025586">
    <property type="entry name" value="PcfJ"/>
</dbReference>